<comment type="caution">
    <text evidence="2">The sequence shown here is derived from an EMBL/GenBank/DDBJ whole genome shotgun (WGS) entry which is preliminary data.</text>
</comment>
<keyword evidence="3" id="KW-1185">Reference proteome</keyword>
<proteinExistence type="predicted"/>
<evidence type="ECO:0000256" key="1">
    <source>
        <dbReference type="SAM" id="MobiDB-lite"/>
    </source>
</evidence>
<reference evidence="3" key="1">
    <citation type="submission" date="2023-07" db="EMBL/GenBank/DDBJ databases">
        <title>Whole genome shotgun sequence of Streptomyces nojiriensis NBRC 13794.</title>
        <authorList>
            <person name="Komaki H."/>
            <person name="Tamura T."/>
        </authorList>
    </citation>
    <scope>NUCLEOTIDE SEQUENCE [LARGE SCALE GENOMIC DNA]</scope>
    <source>
        <strain evidence="3">NBRC 13794</strain>
    </source>
</reference>
<evidence type="ECO:0000313" key="3">
    <source>
        <dbReference type="Proteomes" id="UP000613974"/>
    </source>
</evidence>
<accession>A0ABQ3SN35</accession>
<dbReference type="EMBL" id="BNEC01000005">
    <property type="protein sequence ID" value="GHI69541.1"/>
    <property type="molecule type" value="Genomic_DNA"/>
</dbReference>
<protein>
    <recommendedName>
        <fullName evidence="4">Secreted protein</fullName>
    </recommendedName>
</protein>
<name>A0ABQ3SN35_9ACTN</name>
<evidence type="ECO:0000313" key="2">
    <source>
        <dbReference type="EMBL" id="GHI69541.1"/>
    </source>
</evidence>
<organism evidence="2 3">
    <name type="scientific">Streptomyces nojiriensis</name>
    <dbReference type="NCBI Taxonomy" id="66374"/>
    <lineage>
        <taxon>Bacteria</taxon>
        <taxon>Bacillati</taxon>
        <taxon>Actinomycetota</taxon>
        <taxon>Actinomycetes</taxon>
        <taxon>Kitasatosporales</taxon>
        <taxon>Streptomycetaceae</taxon>
        <taxon>Streptomyces</taxon>
    </lineage>
</organism>
<dbReference type="RefSeq" id="WP_189746683.1">
    <property type="nucleotide sequence ID" value="NZ_BMRL01000022.1"/>
</dbReference>
<dbReference type="Proteomes" id="UP000613974">
    <property type="component" value="Unassembled WGS sequence"/>
</dbReference>
<feature type="region of interest" description="Disordered" evidence="1">
    <location>
        <begin position="62"/>
        <end position="103"/>
    </location>
</feature>
<gene>
    <name evidence="2" type="ORF">Snoj_34590</name>
</gene>
<dbReference type="GeneID" id="95587811"/>
<evidence type="ECO:0008006" key="4">
    <source>
        <dbReference type="Google" id="ProtNLM"/>
    </source>
</evidence>
<sequence length="103" mass="10647">MNTTRRAARGRCCRAPLASVVLFLALTAVLFAVLPHLALADEPAGRSYRTIVGRIADVLGDTVPESGAEGPAHRHTRSVGGPPQAARRVSDGHPSTIATGGTP</sequence>